<organism evidence="1 2">
    <name type="scientific">Dyadobacter helix</name>
    <dbReference type="NCBI Taxonomy" id="2822344"/>
    <lineage>
        <taxon>Bacteria</taxon>
        <taxon>Pseudomonadati</taxon>
        <taxon>Bacteroidota</taxon>
        <taxon>Cytophagia</taxon>
        <taxon>Cytophagales</taxon>
        <taxon>Spirosomataceae</taxon>
        <taxon>Dyadobacter</taxon>
    </lineage>
</organism>
<proteinExistence type="predicted"/>
<name>A0A916JE75_9BACT</name>
<protein>
    <submittedName>
        <fullName evidence="1">Uncharacterized protein</fullName>
    </submittedName>
</protein>
<gene>
    <name evidence="1" type="ORF">DYBT9275_03542</name>
</gene>
<dbReference type="Proteomes" id="UP000680038">
    <property type="component" value="Unassembled WGS sequence"/>
</dbReference>
<dbReference type="AlphaFoldDB" id="A0A916JE75"/>
<sequence length="137" mass="15609">MIKRTFVLFFCLAFTTVFSLLPRGGGEMLYGGSSAGQASAWEVGELQQSSGLCTDVYESSGPTIQAHETEWEENLSDLLRLRHSSYRFLFLECGVSSYFHFPLKFVSVQLTKNLNRISKQVLTLPDYYCFLHRLCPF</sequence>
<accession>A0A916JE75</accession>
<dbReference type="EMBL" id="CAJRAF010000002">
    <property type="protein sequence ID" value="CAG5005227.1"/>
    <property type="molecule type" value="Genomic_DNA"/>
</dbReference>
<evidence type="ECO:0000313" key="1">
    <source>
        <dbReference type="EMBL" id="CAG5005227.1"/>
    </source>
</evidence>
<comment type="caution">
    <text evidence="1">The sequence shown here is derived from an EMBL/GenBank/DDBJ whole genome shotgun (WGS) entry which is preliminary data.</text>
</comment>
<keyword evidence="2" id="KW-1185">Reference proteome</keyword>
<dbReference type="RefSeq" id="WP_215240027.1">
    <property type="nucleotide sequence ID" value="NZ_CAJRAF010000002.1"/>
</dbReference>
<reference evidence="1" key="1">
    <citation type="submission" date="2021-04" db="EMBL/GenBank/DDBJ databases">
        <authorList>
            <person name="Rodrigo-Torres L."/>
            <person name="Arahal R. D."/>
            <person name="Lucena T."/>
        </authorList>
    </citation>
    <scope>NUCLEOTIDE SEQUENCE</scope>
    <source>
        <strain evidence="1">CECT 9275</strain>
    </source>
</reference>
<evidence type="ECO:0000313" key="2">
    <source>
        <dbReference type="Proteomes" id="UP000680038"/>
    </source>
</evidence>